<evidence type="ECO:0000256" key="7">
    <source>
        <dbReference type="RuleBase" id="RU363032"/>
    </source>
</evidence>
<comment type="subcellular location">
    <subcellularLocation>
        <location evidence="1 7">Cell membrane</location>
        <topology evidence="1 7">Multi-pass membrane protein</topology>
    </subcellularLocation>
</comment>
<dbReference type="AlphaFoldDB" id="A0A415DYI7"/>
<dbReference type="PANTHER" id="PTHR30151:SF0">
    <property type="entry name" value="ABC TRANSPORTER PERMEASE PROTEIN MJ0413-RELATED"/>
    <property type="match status" value="1"/>
</dbReference>
<sequence length="317" mass="34688">MPAPERRVSGVVRMKNWNLSVVISHVLLAALFVAVLLPGEKKTAPYGAMLCAMALMEGVYLYRVMRRPGKLSSASDIMSILWALMLVWEVLVSKLDLCHPVLAPALENIFAVFSEDYLEMGRGILSSLEILLIGVVVGLALGTLLGLICGWHQRLKEVFFPIAGVLAPIPSIVFAPYVIAIMPTFRSASVVVILLGIFWPTFLKTIISVESIDKNMVDSARTLELGGFAMIFEVLLPYSMPGIVKGLKVTMTTAVMMLTFAEMMGSTVGMGYYIVNYNTYGNYTKVIAGIIVVGLVVTLLSSLVSVIQKKAIKWQNY</sequence>
<accession>A0A415DYI7</accession>
<evidence type="ECO:0000256" key="5">
    <source>
        <dbReference type="ARBA" id="ARBA00022989"/>
    </source>
</evidence>
<protein>
    <submittedName>
        <fullName evidence="9">ABC transporter permease subunit</fullName>
    </submittedName>
</protein>
<keyword evidence="6 7" id="KW-0472">Membrane</keyword>
<evidence type="ECO:0000256" key="4">
    <source>
        <dbReference type="ARBA" id="ARBA00022692"/>
    </source>
</evidence>
<feature type="transmembrane region" description="Helical" evidence="7">
    <location>
        <begin position="188"/>
        <end position="207"/>
    </location>
</feature>
<evidence type="ECO:0000256" key="2">
    <source>
        <dbReference type="ARBA" id="ARBA00022448"/>
    </source>
</evidence>
<evidence type="ECO:0000313" key="10">
    <source>
        <dbReference type="Proteomes" id="UP000284841"/>
    </source>
</evidence>
<keyword evidence="3" id="KW-1003">Cell membrane</keyword>
<dbReference type="STRING" id="1776384.GCA_900086585_01977"/>
<dbReference type="EMBL" id="QRMS01000004">
    <property type="protein sequence ID" value="RHJ85923.1"/>
    <property type="molecule type" value="Genomic_DNA"/>
</dbReference>
<keyword evidence="10" id="KW-1185">Reference proteome</keyword>
<evidence type="ECO:0000256" key="1">
    <source>
        <dbReference type="ARBA" id="ARBA00004651"/>
    </source>
</evidence>
<feature type="transmembrane region" description="Helical" evidence="7">
    <location>
        <begin position="286"/>
        <end position="307"/>
    </location>
</feature>
<feature type="transmembrane region" description="Helical" evidence="7">
    <location>
        <begin position="130"/>
        <end position="151"/>
    </location>
</feature>
<dbReference type="OrthoDB" id="9796361at2"/>
<keyword evidence="5 7" id="KW-1133">Transmembrane helix</keyword>
<reference evidence="9 10" key="1">
    <citation type="submission" date="2018-08" db="EMBL/GenBank/DDBJ databases">
        <title>A genome reference for cultivated species of the human gut microbiota.</title>
        <authorList>
            <person name="Zou Y."/>
            <person name="Xue W."/>
            <person name="Luo G."/>
        </authorList>
    </citation>
    <scope>NUCLEOTIDE SEQUENCE [LARGE SCALE GENOMIC DNA]</scope>
    <source>
        <strain evidence="9 10">AM07-24</strain>
    </source>
</reference>
<dbReference type="InterPro" id="IPR000515">
    <property type="entry name" value="MetI-like"/>
</dbReference>
<comment type="caution">
    <text evidence="9">The sequence shown here is derived from an EMBL/GenBank/DDBJ whole genome shotgun (WGS) entry which is preliminary data.</text>
</comment>
<feature type="transmembrane region" description="Helical" evidence="7">
    <location>
        <begin position="158"/>
        <end position="182"/>
    </location>
</feature>
<dbReference type="GO" id="GO:0055085">
    <property type="term" value="P:transmembrane transport"/>
    <property type="evidence" value="ECO:0007669"/>
    <property type="project" value="InterPro"/>
</dbReference>
<dbReference type="PANTHER" id="PTHR30151">
    <property type="entry name" value="ALKANE SULFONATE ABC TRANSPORTER-RELATED, MEMBRANE SUBUNIT"/>
    <property type="match status" value="1"/>
</dbReference>
<dbReference type="Gene3D" id="1.10.3720.10">
    <property type="entry name" value="MetI-like"/>
    <property type="match status" value="1"/>
</dbReference>
<feature type="domain" description="ABC transmembrane type-1" evidence="8">
    <location>
        <begin position="124"/>
        <end position="308"/>
    </location>
</feature>
<organism evidence="9 10">
    <name type="scientific">Emergencia timonensis</name>
    <dbReference type="NCBI Taxonomy" id="1776384"/>
    <lineage>
        <taxon>Bacteria</taxon>
        <taxon>Bacillati</taxon>
        <taxon>Bacillota</taxon>
        <taxon>Clostridia</taxon>
        <taxon>Peptostreptococcales</taxon>
        <taxon>Anaerovoracaceae</taxon>
        <taxon>Emergencia</taxon>
    </lineage>
</organism>
<evidence type="ECO:0000256" key="6">
    <source>
        <dbReference type="ARBA" id="ARBA00023136"/>
    </source>
</evidence>
<feature type="transmembrane region" description="Helical" evidence="7">
    <location>
        <begin position="254"/>
        <end position="274"/>
    </location>
</feature>
<dbReference type="Proteomes" id="UP000284841">
    <property type="component" value="Unassembled WGS sequence"/>
</dbReference>
<evidence type="ECO:0000313" key="9">
    <source>
        <dbReference type="EMBL" id="RHJ85923.1"/>
    </source>
</evidence>
<dbReference type="InterPro" id="IPR035906">
    <property type="entry name" value="MetI-like_sf"/>
</dbReference>
<keyword evidence="4 7" id="KW-0812">Transmembrane</keyword>
<dbReference type="SUPFAM" id="SSF161098">
    <property type="entry name" value="MetI-like"/>
    <property type="match status" value="1"/>
</dbReference>
<comment type="similarity">
    <text evidence="7">Belongs to the binding-protein-dependent transport system permease family.</text>
</comment>
<proteinExistence type="inferred from homology"/>
<dbReference type="Pfam" id="PF00528">
    <property type="entry name" value="BPD_transp_1"/>
    <property type="match status" value="1"/>
</dbReference>
<dbReference type="CDD" id="cd06261">
    <property type="entry name" value="TM_PBP2"/>
    <property type="match status" value="1"/>
</dbReference>
<gene>
    <name evidence="9" type="ORF">DW099_13840</name>
</gene>
<keyword evidence="2 7" id="KW-0813">Transport</keyword>
<dbReference type="PROSITE" id="PS50928">
    <property type="entry name" value="ABC_TM1"/>
    <property type="match status" value="1"/>
</dbReference>
<evidence type="ECO:0000256" key="3">
    <source>
        <dbReference type="ARBA" id="ARBA00022475"/>
    </source>
</evidence>
<dbReference type="GO" id="GO:0005886">
    <property type="term" value="C:plasma membrane"/>
    <property type="evidence" value="ECO:0007669"/>
    <property type="project" value="UniProtKB-SubCell"/>
</dbReference>
<evidence type="ECO:0000259" key="8">
    <source>
        <dbReference type="PROSITE" id="PS50928"/>
    </source>
</evidence>
<feature type="transmembrane region" description="Helical" evidence="7">
    <location>
        <begin position="16"/>
        <end position="37"/>
    </location>
</feature>
<feature type="transmembrane region" description="Helical" evidence="7">
    <location>
        <begin position="43"/>
        <end position="62"/>
    </location>
</feature>
<name>A0A415DYI7_9FIRM</name>